<comment type="caution">
    <text evidence="1">The sequence shown here is derived from an EMBL/GenBank/DDBJ whole genome shotgun (WGS) entry which is preliminary data.</text>
</comment>
<organism evidence="1 2">
    <name type="scientific">Bradyrhizobium macuxiense</name>
    <dbReference type="NCBI Taxonomy" id="1755647"/>
    <lineage>
        <taxon>Bacteria</taxon>
        <taxon>Pseudomonadati</taxon>
        <taxon>Pseudomonadota</taxon>
        <taxon>Alphaproteobacteria</taxon>
        <taxon>Hyphomicrobiales</taxon>
        <taxon>Nitrobacteraceae</taxon>
        <taxon>Bradyrhizobium</taxon>
    </lineage>
</organism>
<reference evidence="1 2" key="1">
    <citation type="submission" date="2019-06" db="EMBL/GenBank/DDBJ databases">
        <title>Genomic Encyclopedia of Type Strains, Phase IV (KMG-V): Genome sequencing to study the core and pangenomes of soil and plant-associated prokaryotes.</title>
        <authorList>
            <person name="Whitman W."/>
        </authorList>
    </citation>
    <scope>NUCLEOTIDE SEQUENCE [LARGE SCALE GENOMIC DNA]</scope>
    <source>
        <strain evidence="1 2">BR 10355</strain>
    </source>
</reference>
<feature type="non-terminal residue" evidence="1">
    <location>
        <position position="405"/>
    </location>
</feature>
<name>A0A560MJN2_9BRAD</name>
<dbReference type="EMBL" id="VITY01000001">
    <property type="protein sequence ID" value="TWC07571.1"/>
    <property type="molecule type" value="Genomic_DNA"/>
</dbReference>
<sequence length="405" mass="41007">QINGNVLTVTYAGGQTTQFTLTTPIPNGDFVHPQLDGLGGTDVVVTPTVLPTIDSIVASGSGITNGVGDLNAGHILTVTVDFSDAVIVNTAGGIPTLNLNDGGTATYAGGSGTNQLIFSYTVGAGQNAANLAVSGVNLDGAIIPADLSGADVTFNGLQIDTTAPGSTVYDVASDFEQGFTSHSNPNGVWSYGYSSGFTGPVTLYDQTAQPGVDGPNAQYWLSSSVNIGESPAAKFNDGPTRDDGNVNFLPDQFLLVSGIGGQYSDLVFTAPATGEYSLATTFRGDQYGIGTVVGVIENGNVIFSSRVSYEGQLVPFNETLSLSAGDELVFSVGPGGGLQNTGLSVSVTELAPAPTDTAVVNGFVNAAHDTATQELTGTAEAGSTVTVYDGTTQLGTTTAAPDGSW</sequence>
<dbReference type="Gene3D" id="2.60.40.10">
    <property type="entry name" value="Immunoglobulins"/>
    <property type="match status" value="1"/>
</dbReference>
<gene>
    <name evidence="1" type="ORF">FBZ93_101865</name>
</gene>
<keyword evidence="2" id="KW-1185">Reference proteome</keyword>
<proteinExistence type="predicted"/>
<evidence type="ECO:0000313" key="1">
    <source>
        <dbReference type="EMBL" id="TWC07571.1"/>
    </source>
</evidence>
<dbReference type="InterPro" id="IPR013783">
    <property type="entry name" value="Ig-like_fold"/>
</dbReference>
<dbReference type="Proteomes" id="UP000321304">
    <property type="component" value="Unassembled WGS sequence"/>
</dbReference>
<dbReference type="AlphaFoldDB" id="A0A560MJN2"/>
<evidence type="ECO:0000313" key="2">
    <source>
        <dbReference type="Proteomes" id="UP000321304"/>
    </source>
</evidence>
<feature type="non-terminal residue" evidence="1">
    <location>
        <position position="1"/>
    </location>
</feature>
<accession>A0A560MJN2</accession>
<protein>
    <submittedName>
        <fullName evidence="1">Uncharacterized protein</fullName>
    </submittedName>
</protein>